<feature type="domain" description="Fcf2 pre-rRNA processing C-terminal" evidence="4">
    <location>
        <begin position="67"/>
        <end position="158"/>
    </location>
</feature>
<dbReference type="PANTHER" id="PTHR21686:SF12">
    <property type="entry name" value="DEOXYNUCLEOTIDYLTRANSFERASE TERMINAL-INTERACTING PROTEIN 2"/>
    <property type="match status" value="1"/>
</dbReference>
<comment type="subcellular location">
    <subcellularLocation>
        <location evidence="1">Nucleus</location>
        <location evidence="1">Nucleolus</location>
    </subcellularLocation>
</comment>
<proteinExistence type="predicted"/>
<evidence type="ECO:0000259" key="4">
    <source>
        <dbReference type="Pfam" id="PF08698"/>
    </source>
</evidence>
<dbReference type="InterPro" id="IPR014810">
    <property type="entry name" value="Fcf2_C"/>
</dbReference>
<dbReference type="AlphaFoldDB" id="A0AAN8VES3"/>
<evidence type="ECO:0000313" key="6">
    <source>
        <dbReference type="Proteomes" id="UP001370490"/>
    </source>
</evidence>
<dbReference type="PANTHER" id="PTHR21686">
    <property type="entry name" value="DEOXYNUCLEOTIDYLTRANSFERASE TERMINAL-INTERACTING PROTEIN 2"/>
    <property type="match status" value="1"/>
</dbReference>
<dbReference type="Pfam" id="PF08698">
    <property type="entry name" value="Fcf2"/>
    <property type="match status" value="1"/>
</dbReference>
<feature type="compositionally biased region" description="Low complexity" evidence="3">
    <location>
        <begin position="16"/>
        <end position="27"/>
    </location>
</feature>
<dbReference type="GO" id="GO:0005730">
    <property type="term" value="C:nucleolus"/>
    <property type="evidence" value="ECO:0007669"/>
    <property type="project" value="UniProtKB-SubCell"/>
</dbReference>
<accession>A0AAN8VES3</accession>
<evidence type="ECO:0000313" key="5">
    <source>
        <dbReference type="EMBL" id="KAK6930364.1"/>
    </source>
</evidence>
<evidence type="ECO:0000256" key="1">
    <source>
        <dbReference type="ARBA" id="ARBA00004604"/>
    </source>
</evidence>
<sequence>MPKGEVGIGLSWKPKLPSLSSSSAAKHGSVKSETSLLWKPSSELVDGLFVPPNNPKMVNKLLKKQVKDTAGTNWFDIPAPNITPQLKKDLQLLKLRSAIDPNRHYKKADSKSKTLPKYFQAKSSTDYFSGRLMKKERKATLADELLSDYSLAECRKRKVREIEEQNEPGGNHKWKIKGHHSQMHAKQRRG</sequence>
<name>A0AAN8VES3_9MAGN</name>
<dbReference type="GO" id="GO:0006396">
    <property type="term" value="P:RNA processing"/>
    <property type="evidence" value="ECO:0007669"/>
    <property type="project" value="TreeGrafter"/>
</dbReference>
<dbReference type="GO" id="GO:0003723">
    <property type="term" value="F:RNA binding"/>
    <property type="evidence" value="ECO:0007669"/>
    <property type="project" value="TreeGrafter"/>
</dbReference>
<evidence type="ECO:0000256" key="2">
    <source>
        <dbReference type="ARBA" id="ARBA00023242"/>
    </source>
</evidence>
<comment type="caution">
    <text evidence="5">The sequence shown here is derived from an EMBL/GenBank/DDBJ whole genome shotgun (WGS) entry which is preliminary data.</text>
</comment>
<keyword evidence="2" id="KW-0539">Nucleus</keyword>
<dbReference type="Proteomes" id="UP001370490">
    <property type="component" value="Unassembled WGS sequence"/>
</dbReference>
<keyword evidence="6" id="KW-1185">Reference proteome</keyword>
<evidence type="ECO:0000256" key="3">
    <source>
        <dbReference type="SAM" id="MobiDB-lite"/>
    </source>
</evidence>
<organism evidence="5 6">
    <name type="scientific">Dillenia turbinata</name>
    <dbReference type="NCBI Taxonomy" id="194707"/>
    <lineage>
        <taxon>Eukaryota</taxon>
        <taxon>Viridiplantae</taxon>
        <taxon>Streptophyta</taxon>
        <taxon>Embryophyta</taxon>
        <taxon>Tracheophyta</taxon>
        <taxon>Spermatophyta</taxon>
        <taxon>Magnoliopsida</taxon>
        <taxon>eudicotyledons</taxon>
        <taxon>Gunneridae</taxon>
        <taxon>Pentapetalae</taxon>
        <taxon>Dilleniales</taxon>
        <taxon>Dilleniaceae</taxon>
        <taxon>Dillenia</taxon>
    </lineage>
</organism>
<feature type="region of interest" description="Disordered" evidence="3">
    <location>
        <begin position="163"/>
        <end position="190"/>
    </location>
</feature>
<dbReference type="InterPro" id="IPR039883">
    <property type="entry name" value="Fcf2/DNTTIP2"/>
</dbReference>
<gene>
    <name evidence="5" type="ORF">RJ641_004458</name>
</gene>
<reference evidence="5 6" key="1">
    <citation type="submission" date="2023-12" db="EMBL/GenBank/DDBJ databases">
        <title>A high-quality genome assembly for Dillenia turbinata (Dilleniales).</title>
        <authorList>
            <person name="Chanderbali A."/>
        </authorList>
    </citation>
    <scope>NUCLEOTIDE SEQUENCE [LARGE SCALE GENOMIC DNA]</scope>
    <source>
        <strain evidence="5">LSX21</strain>
        <tissue evidence="5">Leaf</tissue>
    </source>
</reference>
<dbReference type="EMBL" id="JBAMMX010000012">
    <property type="protein sequence ID" value="KAK6930364.1"/>
    <property type="molecule type" value="Genomic_DNA"/>
</dbReference>
<feature type="region of interest" description="Disordered" evidence="3">
    <location>
        <begin position="16"/>
        <end position="35"/>
    </location>
</feature>
<protein>
    <submittedName>
        <fullName evidence="5">Fcf2 pre-rRNA processing, C-terminal</fullName>
    </submittedName>
</protein>
<feature type="compositionally biased region" description="Basic residues" evidence="3">
    <location>
        <begin position="172"/>
        <end position="190"/>
    </location>
</feature>